<evidence type="ECO:0000256" key="1">
    <source>
        <dbReference type="SAM" id="MobiDB-lite"/>
    </source>
</evidence>
<keyword evidence="3" id="KW-1185">Reference proteome</keyword>
<feature type="compositionally biased region" description="Pro residues" evidence="1">
    <location>
        <begin position="265"/>
        <end position="276"/>
    </location>
</feature>
<protein>
    <submittedName>
        <fullName evidence="2">Uncharacterized protein</fullName>
    </submittedName>
</protein>
<proteinExistence type="predicted"/>
<reference evidence="2" key="1">
    <citation type="submission" date="2022-11" db="UniProtKB">
        <authorList>
            <consortium name="EnsemblMetazoa"/>
        </authorList>
    </citation>
    <scope>IDENTIFICATION</scope>
</reference>
<dbReference type="InterPro" id="IPR027267">
    <property type="entry name" value="AH/BAR_dom_sf"/>
</dbReference>
<feature type="compositionally biased region" description="Low complexity" evidence="1">
    <location>
        <begin position="463"/>
        <end position="472"/>
    </location>
</feature>
<feature type="compositionally biased region" description="Basic and acidic residues" evidence="1">
    <location>
        <begin position="473"/>
        <end position="491"/>
    </location>
</feature>
<dbReference type="OrthoDB" id="5965607at2759"/>
<evidence type="ECO:0000313" key="2">
    <source>
        <dbReference type="EnsemblMetazoa" id="XP_038049994.1"/>
    </source>
</evidence>
<dbReference type="Gene3D" id="1.20.1270.60">
    <property type="entry name" value="Arfaptin homology (AH) domain/BAR domain"/>
    <property type="match status" value="1"/>
</dbReference>
<feature type="compositionally biased region" description="Basic and acidic residues" evidence="1">
    <location>
        <begin position="130"/>
        <end position="146"/>
    </location>
</feature>
<feature type="compositionally biased region" description="Basic and acidic residues" evidence="1">
    <location>
        <begin position="525"/>
        <end position="537"/>
    </location>
</feature>
<accession>A0A913ZEU9</accession>
<feature type="compositionally biased region" description="Polar residues" evidence="1">
    <location>
        <begin position="510"/>
        <end position="522"/>
    </location>
</feature>
<feature type="compositionally biased region" description="Acidic residues" evidence="1">
    <location>
        <begin position="302"/>
        <end position="315"/>
    </location>
</feature>
<feature type="region of interest" description="Disordered" evidence="1">
    <location>
        <begin position="113"/>
        <end position="149"/>
    </location>
</feature>
<dbReference type="RefSeq" id="XP_038049994.1">
    <property type="nucleotide sequence ID" value="XM_038194066.1"/>
</dbReference>
<feature type="compositionally biased region" description="Polar residues" evidence="1">
    <location>
        <begin position="427"/>
        <end position="437"/>
    </location>
</feature>
<dbReference type="AlphaFoldDB" id="A0A913ZEU9"/>
<feature type="region of interest" description="Disordered" evidence="1">
    <location>
        <begin position="261"/>
        <end position="537"/>
    </location>
</feature>
<evidence type="ECO:0000313" key="3">
    <source>
        <dbReference type="Proteomes" id="UP000887568"/>
    </source>
</evidence>
<dbReference type="OMA" id="HAQKETH"/>
<dbReference type="EnsemblMetazoa" id="XM_038194066.1">
    <property type="protein sequence ID" value="XP_038049994.1"/>
    <property type="gene ID" value="LOC119723426"/>
</dbReference>
<name>A0A913ZEU9_PATMI</name>
<feature type="region of interest" description="Disordered" evidence="1">
    <location>
        <begin position="574"/>
        <end position="628"/>
    </location>
</feature>
<sequence length="628" mass="69858">MNKNLMNMDGMKRAAKKMLRGGGDLGSVVMDEKTLQGDVSGKLIPSINNVAMGLLKWSYAESNYTFPDVFSAWADLDVGFTQLLQEYLEECTRYRKSFKAIITEAKKVSDLQKEKERTASKVSTTSSKLEAAKKTAKKNENNEKAKVHVSSAEAELYQARAKDEETEELLRNTTADFECYKATMLKDSLITHCQSLQALLQKGTALCQVKMEIAESMPDEPAMTPDAGNNNNRKVEAIFNKYHLQLPQRDPTVERNLPAQRFKTLPPPLSSYPPTSPRITKQTSLPVKTPPARYPRPLGDILDVESEEGEDDDDYMVPSEDITSRPTVKTTPPELPPRNVAEEEDYVVPTLSPKSPMGNKVQPPSSPGDMEADYFQVISDDEKDGNFSSTPRKPSNPRRRQDDRNAPEPVSEPVYTVPPDENEDNTDSGQLYGNMSNEELEEHNRTSVCIPVKPTPYGKPKKPAVYPKPALKPTKEAPSRRRQDSASKDEECAAEDDDIYSMVCEEENAPNKTGVSPRTPSQRHVFLDSDQPGHDRQTRHTYFNAELSHQDSFDSAGESDNTDVSHTYFNVRIGDKEMNGSDPTLYGNVPPVPDQTAPTSNSKPTPPVAKKPAVLPRKTLHPVQGGVK</sequence>
<dbReference type="GeneID" id="119723426"/>
<dbReference type="Proteomes" id="UP000887568">
    <property type="component" value="Unplaced"/>
</dbReference>
<organism evidence="2 3">
    <name type="scientific">Patiria miniata</name>
    <name type="common">Bat star</name>
    <name type="synonym">Asterina miniata</name>
    <dbReference type="NCBI Taxonomy" id="46514"/>
    <lineage>
        <taxon>Eukaryota</taxon>
        <taxon>Metazoa</taxon>
        <taxon>Echinodermata</taxon>
        <taxon>Eleutherozoa</taxon>
        <taxon>Asterozoa</taxon>
        <taxon>Asteroidea</taxon>
        <taxon>Valvatacea</taxon>
        <taxon>Valvatida</taxon>
        <taxon>Asterinidae</taxon>
        <taxon>Patiria</taxon>
    </lineage>
</organism>
<feature type="compositionally biased region" description="Acidic residues" evidence="1">
    <location>
        <begin position="492"/>
        <end position="508"/>
    </location>
</feature>